<accession>A0A5M6CWN8</accession>
<protein>
    <submittedName>
        <fullName evidence="1">Uncharacterized protein</fullName>
    </submittedName>
</protein>
<reference evidence="1 2" key="1">
    <citation type="submission" date="2019-09" db="EMBL/GenBank/DDBJ databases">
        <title>Genome sequence and assembly of Adhaeribacter sp.</title>
        <authorList>
            <person name="Chhetri G."/>
        </authorList>
    </citation>
    <scope>NUCLEOTIDE SEQUENCE [LARGE SCALE GENOMIC DNA]</scope>
    <source>
        <strain evidence="1 2">DK36</strain>
    </source>
</reference>
<sequence>MLVRGLHKDVLAYPQFSASYAVSVRPFRVLQSCFLHCLGHPKPACSLLIGFTNLPIRDLHPLDNLSIFQRKYYSRHAGRTPHLYGSFAAA</sequence>
<dbReference type="AlphaFoldDB" id="A0A5M6CWN8"/>
<dbReference type="EMBL" id="VWSF01000031">
    <property type="protein sequence ID" value="KAA5539638.1"/>
    <property type="molecule type" value="Genomic_DNA"/>
</dbReference>
<comment type="caution">
    <text evidence="1">The sequence shown here is derived from an EMBL/GenBank/DDBJ whole genome shotgun (WGS) entry which is preliminary data.</text>
</comment>
<name>A0A5M6CWN8_9BACT</name>
<evidence type="ECO:0000313" key="2">
    <source>
        <dbReference type="Proteomes" id="UP000323426"/>
    </source>
</evidence>
<keyword evidence="2" id="KW-1185">Reference proteome</keyword>
<proteinExistence type="predicted"/>
<gene>
    <name evidence="1" type="ORF">F0145_23925</name>
</gene>
<organism evidence="1 2">
    <name type="scientific">Adhaeribacter rhizoryzae</name>
    <dbReference type="NCBI Taxonomy" id="2607907"/>
    <lineage>
        <taxon>Bacteria</taxon>
        <taxon>Pseudomonadati</taxon>
        <taxon>Bacteroidota</taxon>
        <taxon>Cytophagia</taxon>
        <taxon>Cytophagales</taxon>
        <taxon>Hymenobacteraceae</taxon>
        <taxon>Adhaeribacter</taxon>
    </lineage>
</organism>
<evidence type="ECO:0000313" key="1">
    <source>
        <dbReference type="EMBL" id="KAA5539638.1"/>
    </source>
</evidence>
<dbReference type="Proteomes" id="UP000323426">
    <property type="component" value="Unassembled WGS sequence"/>
</dbReference>